<dbReference type="CDD" id="cd12414">
    <property type="entry name" value="RRM2_RBM28_like"/>
    <property type="match status" value="1"/>
</dbReference>
<protein>
    <recommendedName>
        <fullName evidence="7">RRM domain-containing protein</fullName>
    </recommendedName>
</protein>
<dbReference type="SUPFAM" id="SSF54928">
    <property type="entry name" value="RNA-binding domain, RBD"/>
    <property type="match status" value="4"/>
</dbReference>
<accession>A0AAN8J5M9</accession>
<dbReference type="GO" id="GO:0003729">
    <property type="term" value="F:mRNA binding"/>
    <property type="evidence" value="ECO:0007669"/>
    <property type="project" value="TreeGrafter"/>
</dbReference>
<gene>
    <name evidence="8" type="ORF">SNE40_018797</name>
</gene>
<feature type="compositionally biased region" description="Acidic residues" evidence="6">
    <location>
        <begin position="106"/>
        <end position="116"/>
    </location>
</feature>
<evidence type="ECO:0000256" key="6">
    <source>
        <dbReference type="SAM" id="MobiDB-lite"/>
    </source>
</evidence>
<feature type="compositionally biased region" description="Basic and acidic residues" evidence="6">
    <location>
        <begin position="401"/>
        <end position="417"/>
    </location>
</feature>
<feature type="domain" description="RRM" evidence="7">
    <location>
        <begin position="572"/>
        <end position="664"/>
    </location>
</feature>
<feature type="domain" description="RRM" evidence="7">
    <location>
        <begin position="419"/>
        <end position="503"/>
    </location>
</feature>
<organism evidence="8 9">
    <name type="scientific">Patella caerulea</name>
    <name type="common">Rayed Mediterranean limpet</name>
    <dbReference type="NCBI Taxonomy" id="87958"/>
    <lineage>
        <taxon>Eukaryota</taxon>
        <taxon>Metazoa</taxon>
        <taxon>Spiralia</taxon>
        <taxon>Lophotrochozoa</taxon>
        <taxon>Mollusca</taxon>
        <taxon>Gastropoda</taxon>
        <taxon>Patellogastropoda</taxon>
        <taxon>Patelloidea</taxon>
        <taxon>Patellidae</taxon>
        <taxon>Patella</taxon>
    </lineage>
</organism>
<dbReference type="InterPro" id="IPR012677">
    <property type="entry name" value="Nucleotide-bd_a/b_plait_sf"/>
</dbReference>
<evidence type="ECO:0000256" key="5">
    <source>
        <dbReference type="PROSITE-ProRule" id="PRU00176"/>
    </source>
</evidence>
<reference evidence="8 9" key="1">
    <citation type="submission" date="2024-01" db="EMBL/GenBank/DDBJ databases">
        <title>The genome of the rayed Mediterranean limpet Patella caerulea (Linnaeus, 1758).</title>
        <authorList>
            <person name="Anh-Thu Weber A."/>
            <person name="Halstead-Nussloch G."/>
        </authorList>
    </citation>
    <scope>NUCLEOTIDE SEQUENCE [LARGE SCALE GENOMIC DNA]</scope>
    <source>
        <strain evidence="8">AATW-2023a</strain>
        <tissue evidence="8">Whole specimen</tissue>
    </source>
</reference>
<keyword evidence="2" id="KW-0677">Repeat</keyword>
<keyword evidence="9" id="KW-1185">Reference proteome</keyword>
<evidence type="ECO:0000313" key="8">
    <source>
        <dbReference type="EMBL" id="KAK6170390.1"/>
    </source>
</evidence>
<evidence type="ECO:0000256" key="2">
    <source>
        <dbReference type="ARBA" id="ARBA00022737"/>
    </source>
</evidence>
<proteinExistence type="predicted"/>
<dbReference type="PANTHER" id="PTHR48039:SF5">
    <property type="entry name" value="RNA-BINDING PROTEIN 28"/>
    <property type="match status" value="1"/>
</dbReference>
<dbReference type="PROSITE" id="PS50102">
    <property type="entry name" value="RRM"/>
    <property type="match status" value="4"/>
</dbReference>
<feature type="domain" description="RRM" evidence="7">
    <location>
        <begin position="225"/>
        <end position="302"/>
    </location>
</feature>
<evidence type="ECO:0000256" key="3">
    <source>
        <dbReference type="ARBA" id="ARBA00022884"/>
    </source>
</evidence>
<sequence length="822" mass="94496">MATSSDKHGSSKTLFIRNLPFDATDSQLEHVFNEIGPIQRCFVVRTKGEEKCKGYGYVKFSLLEDAIKAQNGKLFLNGRKLLIHSADKKKKPEKKPGRKRKKDTLDSDDDDDDDEGVDNKKTKESEERKRSNQEKKYLRSITLVVTGIPKDASQAQVAELVTEVKSFSKIIYPVQDRGEAHLRFKSIRDTKRAERKLNNKKIKGITLRAVQLSEHQKRPRDVKRCRLIIRNLSFKCKADNLEKIFSKFGKVVEVNIPKKEDGKMKGFAFVQLNDLVEADAAVKAMNGQNILGRPVAVDWALSIDHYKQALHRQQQQQNNNKEVEKDDDSDDVQDDDEGNGESDDVVMSDEESEKSDEEEEEDEDESESEGSDDEEEESDDEGFDDNDEDKSDDDDDTDEEKDNKSKPKKERQSDVEQGKTIFMRNVSFDTTEAKLTEALSQYGDLKYCKLVKDPVSSHSKGTAFAQFVSSEMAKNCIQEASKEPEDKGILVDGRKLLITLAVDRKRAEEYRQTEDKKEKKDKRNLYLIREGYIRPGTEAAKTLEKTDINKRLRIEAVKRQKLKNPSVFVSATRLCVHNLPTTLDDQKLRKLFTKVVNDRSSKITECRVMRDLNRVNAQGVAKSRGYAFVEFTKHEHALKALRETNNNPELLGDKKRLIVEFSLENKQALVAKQKRLERQKAKQESLKKSKETQDGGKDVRQRNKNTEKPNKIKQNLQNNEKESKIAKKLYSGPVGFPKHFGPKVRHKARPSVVQDNKSKNITKKPHHQDSAGQKRKSTEKDTTRKRKRQKAEIRDNFDQLINKYKQKLMSEKSQASRNKWFD</sequence>
<keyword evidence="3 5" id="KW-0694">RNA-binding</keyword>
<dbReference type="CDD" id="cd12416">
    <property type="entry name" value="RRM4_RBM28_like"/>
    <property type="match status" value="1"/>
</dbReference>
<dbReference type="Pfam" id="PF00076">
    <property type="entry name" value="RRM_1"/>
    <property type="match status" value="5"/>
</dbReference>
<feature type="compositionally biased region" description="Basic residues" evidence="6">
    <location>
        <begin position="87"/>
        <end position="102"/>
    </location>
</feature>
<comment type="subcellular location">
    <subcellularLocation>
        <location evidence="1">Nucleus</location>
    </subcellularLocation>
</comment>
<dbReference type="EMBL" id="JAZGQO010000014">
    <property type="protein sequence ID" value="KAK6170390.1"/>
    <property type="molecule type" value="Genomic_DNA"/>
</dbReference>
<evidence type="ECO:0000256" key="4">
    <source>
        <dbReference type="ARBA" id="ARBA00023242"/>
    </source>
</evidence>
<dbReference type="AlphaFoldDB" id="A0AAN8J5M9"/>
<feature type="region of interest" description="Disordered" evidence="6">
    <location>
        <begin position="310"/>
        <end position="418"/>
    </location>
</feature>
<keyword evidence="4" id="KW-0539">Nucleus</keyword>
<dbReference type="GO" id="GO:0005730">
    <property type="term" value="C:nucleolus"/>
    <property type="evidence" value="ECO:0007669"/>
    <property type="project" value="TreeGrafter"/>
</dbReference>
<dbReference type="PANTHER" id="PTHR48039">
    <property type="entry name" value="RNA-BINDING MOTIF PROTEIN 14B"/>
    <property type="match status" value="1"/>
</dbReference>
<name>A0AAN8J5M9_PATCE</name>
<dbReference type="SMART" id="SM00360">
    <property type="entry name" value="RRM"/>
    <property type="match status" value="5"/>
</dbReference>
<dbReference type="Gene3D" id="3.30.70.330">
    <property type="match status" value="5"/>
</dbReference>
<dbReference type="CDD" id="cd12415">
    <property type="entry name" value="RRM3_RBM28_like"/>
    <property type="match status" value="1"/>
</dbReference>
<evidence type="ECO:0000259" key="7">
    <source>
        <dbReference type="PROSITE" id="PS50102"/>
    </source>
</evidence>
<dbReference type="InterPro" id="IPR035979">
    <property type="entry name" value="RBD_domain_sf"/>
</dbReference>
<evidence type="ECO:0000313" key="9">
    <source>
        <dbReference type="Proteomes" id="UP001347796"/>
    </source>
</evidence>
<dbReference type="CDD" id="cd00590">
    <property type="entry name" value="RRM_SF"/>
    <property type="match status" value="1"/>
</dbReference>
<feature type="compositionally biased region" description="Basic and acidic residues" evidence="6">
    <location>
        <begin position="675"/>
        <end position="710"/>
    </location>
</feature>
<comment type="caution">
    <text evidence="8">The sequence shown here is derived from an EMBL/GenBank/DDBJ whole genome shotgun (WGS) entry which is preliminary data.</text>
</comment>
<dbReference type="CDD" id="cd12413">
    <property type="entry name" value="RRM1_RBM28_like"/>
    <property type="match status" value="1"/>
</dbReference>
<feature type="compositionally biased region" description="Acidic residues" evidence="6">
    <location>
        <begin position="325"/>
        <end position="400"/>
    </location>
</feature>
<dbReference type="InterPro" id="IPR051945">
    <property type="entry name" value="RRM_MRD1_RNA_proc_ribogen"/>
</dbReference>
<feature type="domain" description="RRM" evidence="7">
    <location>
        <begin position="12"/>
        <end position="88"/>
    </location>
</feature>
<dbReference type="FunFam" id="3.30.70.330:FF:000182">
    <property type="entry name" value="RNA-binding motif protein 28"/>
    <property type="match status" value="1"/>
</dbReference>
<dbReference type="InterPro" id="IPR000504">
    <property type="entry name" value="RRM_dom"/>
</dbReference>
<dbReference type="Proteomes" id="UP001347796">
    <property type="component" value="Unassembled WGS sequence"/>
</dbReference>
<feature type="compositionally biased region" description="Basic and acidic residues" evidence="6">
    <location>
        <begin position="117"/>
        <end position="133"/>
    </location>
</feature>
<feature type="region of interest" description="Disordered" evidence="6">
    <location>
        <begin position="675"/>
        <end position="798"/>
    </location>
</feature>
<feature type="compositionally biased region" description="Basic residues" evidence="6">
    <location>
        <begin position="740"/>
        <end position="749"/>
    </location>
</feature>
<feature type="region of interest" description="Disordered" evidence="6">
    <location>
        <begin position="86"/>
        <end position="133"/>
    </location>
</feature>
<evidence type="ECO:0000256" key="1">
    <source>
        <dbReference type="ARBA" id="ARBA00004123"/>
    </source>
</evidence>